<feature type="non-terminal residue" evidence="1">
    <location>
        <position position="166"/>
    </location>
</feature>
<organism evidence="1">
    <name type="scientific">hydrothermal vent metagenome</name>
    <dbReference type="NCBI Taxonomy" id="652676"/>
    <lineage>
        <taxon>unclassified sequences</taxon>
        <taxon>metagenomes</taxon>
        <taxon>ecological metagenomes</taxon>
    </lineage>
</organism>
<dbReference type="EMBL" id="UOEI01000170">
    <property type="protein sequence ID" value="VAV96127.1"/>
    <property type="molecule type" value="Genomic_DNA"/>
</dbReference>
<reference evidence="1" key="1">
    <citation type="submission" date="2018-06" db="EMBL/GenBank/DDBJ databases">
        <authorList>
            <person name="Zhirakovskaya E."/>
        </authorList>
    </citation>
    <scope>NUCLEOTIDE SEQUENCE</scope>
</reference>
<proteinExistence type="predicted"/>
<accession>A0A3B0RV70</accession>
<sequence>MGAKWDKLVKPIIGELDPGEMILAAAKATPDGETESWILGAAGGVALGSAGGTALTGAGFIAGAEAGASFGETKRSGTEAAGFASSKGKQVAVLLTDRRVVVYTLGVTGKAKEFLGAVPRSDITGVEMGTTKLFGQTMPLLGITTTAGHEAGFGIAKIRKKDGLAF</sequence>
<gene>
    <name evidence="1" type="ORF">MNBD_ACTINO01-2649</name>
</gene>
<dbReference type="AlphaFoldDB" id="A0A3B0RV70"/>
<evidence type="ECO:0000313" key="1">
    <source>
        <dbReference type="EMBL" id="VAV96127.1"/>
    </source>
</evidence>
<name>A0A3B0RV70_9ZZZZ</name>
<protein>
    <submittedName>
        <fullName evidence="1">Uncharacterized protein</fullName>
    </submittedName>
</protein>